<evidence type="ECO:0000313" key="1">
    <source>
        <dbReference type="EMBL" id="KAK6995833.1"/>
    </source>
</evidence>
<dbReference type="Proteomes" id="UP001362999">
    <property type="component" value="Unassembled WGS sequence"/>
</dbReference>
<accession>A0AAV9ZX87</accession>
<keyword evidence="2" id="KW-1185">Reference proteome</keyword>
<evidence type="ECO:0000313" key="2">
    <source>
        <dbReference type="Proteomes" id="UP001362999"/>
    </source>
</evidence>
<gene>
    <name evidence="1" type="ORF">R3P38DRAFT_3223350</name>
</gene>
<protein>
    <submittedName>
        <fullName evidence="1">Uncharacterized protein</fullName>
    </submittedName>
</protein>
<comment type="caution">
    <text evidence="1">The sequence shown here is derived from an EMBL/GenBank/DDBJ whole genome shotgun (WGS) entry which is preliminary data.</text>
</comment>
<dbReference type="AlphaFoldDB" id="A0AAV9ZX87"/>
<name>A0AAV9ZX87_9AGAR</name>
<dbReference type="EMBL" id="JAWWNJ010000101">
    <property type="protein sequence ID" value="KAK6995833.1"/>
    <property type="molecule type" value="Genomic_DNA"/>
</dbReference>
<reference evidence="1 2" key="1">
    <citation type="journal article" date="2024" name="J Genomics">
        <title>Draft genome sequencing and assembly of Favolaschia claudopus CIRM-BRFM 2984 isolated from oak limbs.</title>
        <authorList>
            <person name="Navarro D."/>
            <person name="Drula E."/>
            <person name="Chaduli D."/>
            <person name="Cazenave R."/>
            <person name="Ahrendt S."/>
            <person name="Wang J."/>
            <person name="Lipzen A."/>
            <person name="Daum C."/>
            <person name="Barry K."/>
            <person name="Grigoriev I.V."/>
            <person name="Favel A."/>
            <person name="Rosso M.N."/>
            <person name="Martin F."/>
        </authorList>
    </citation>
    <scope>NUCLEOTIDE SEQUENCE [LARGE SCALE GENOMIC DNA]</scope>
    <source>
        <strain evidence="1 2">CIRM-BRFM 2984</strain>
    </source>
</reference>
<sequence>MVTGMFGCLWITVQRRHQYNWDLPIRVKPWKMMSPKYSPTPQEHLKARKKHAAVNRVCYSLPPLPNRTFKNCPNASTANLDVNVDAHIALLNYLHDRHPSLSLKLRALMFIISERTTWTDGNDSLPITFTHAFFALTSVPSIRSPSASANVSTLLDLRPLIVECINTVAISSVGHDSK</sequence>
<proteinExistence type="predicted"/>
<organism evidence="1 2">
    <name type="scientific">Favolaschia claudopus</name>
    <dbReference type="NCBI Taxonomy" id="2862362"/>
    <lineage>
        <taxon>Eukaryota</taxon>
        <taxon>Fungi</taxon>
        <taxon>Dikarya</taxon>
        <taxon>Basidiomycota</taxon>
        <taxon>Agaricomycotina</taxon>
        <taxon>Agaricomycetes</taxon>
        <taxon>Agaricomycetidae</taxon>
        <taxon>Agaricales</taxon>
        <taxon>Marasmiineae</taxon>
        <taxon>Mycenaceae</taxon>
        <taxon>Favolaschia</taxon>
    </lineage>
</organism>